<dbReference type="SUPFAM" id="SSF54001">
    <property type="entry name" value="Cysteine proteinases"/>
    <property type="match status" value="1"/>
</dbReference>
<reference evidence="2" key="1">
    <citation type="submission" date="2022-03" db="EMBL/GenBank/DDBJ databases">
        <title>A functionally conserved STORR gene fusion in Papaver species that diverged 16.8 million years ago.</title>
        <authorList>
            <person name="Catania T."/>
        </authorList>
    </citation>
    <scope>NUCLEOTIDE SEQUENCE</scope>
    <source>
        <strain evidence="2">S-191538</strain>
    </source>
</reference>
<feature type="domain" description="Peptidase C19 ubiquitin carboxyl-terminal hydrolase" evidence="1">
    <location>
        <begin position="2"/>
        <end position="129"/>
    </location>
</feature>
<evidence type="ECO:0000259" key="1">
    <source>
        <dbReference type="Pfam" id="PF00443"/>
    </source>
</evidence>
<dbReference type="Proteomes" id="UP001177140">
    <property type="component" value="Unassembled WGS sequence"/>
</dbReference>
<evidence type="ECO:0000313" key="2">
    <source>
        <dbReference type="EMBL" id="MCL7021617.1"/>
    </source>
</evidence>
<name>A0AA41UVU8_PAPNU</name>
<dbReference type="InterPro" id="IPR001394">
    <property type="entry name" value="Peptidase_C19_UCH"/>
</dbReference>
<keyword evidence="3" id="KW-1185">Reference proteome</keyword>
<accession>A0AA41UVU8</accession>
<comment type="caution">
    <text evidence="2">The sequence shown here is derived from an EMBL/GenBank/DDBJ whole genome shotgun (WGS) entry which is preliminary data.</text>
</comment>
<organism evidence="2 3">
    <name type="scientific">Papaver nudicaule</name>
    <name type="common">Iceland poppy</name>
    <dbReference type="NCBI Taxonomy" id="74823"/>
    <lineage>
        <taxon>Eukaryota</taxon>
        <taxon>Viridiplantae</taxon>
        <taxon>Streptophyta</taxon>
        <taxon>Embryophyta</taxon>
        <taxon>Tracheophyta</taxon>
        <taxon>Spermatophyta</taxon>
        <taxon>Magnoliopsida</taxon>
        <taxon>Ranunculales</taxon>
        <taxon>Papaveraceae</taxon>
        <taxon>Papaveroideae</taxon>
        <taxon>Papaver</taxon>
    </lineage>
</organism>
<sequence length="130" mass="15008">MSWLLNTLHADLTSSKNNTSIIYEYFQGEVEVVIEIHGAEHDNVVSETTRMPFLMLGLDLPPPPLTGENIIPQVQLYNILKKYDGESITKVERPSIARMRYRVTRLPQYLILHVRRFTKNNLVTQKNATL</sequence>
<dbReference type="AlphaFoldDB" id="A0AA41UVU8"/>
<dbReference type="EMBL" id="JAJJMA010002640">
    <property type="protein sequence ID" value="MCL7021617.1"/>
    <property type="molecule type" value="Genomic_DNA"/>
</dbReference>
<feature type="non-terminal residue" evidence="2">
    <location>
        <position position="130"/>
    </location>
</feature>
<dbReference type="InterPro" id="IPR038765">
    <property type="entry name" value="Papain-like_cys_pep_sf"/>
</dbReference>
<dbReference type="Pfam" id="PF00443">
    <property type="entry name" value="UCH"/>
    <property type="match status" value="1"/>
</dbReference>
<proteinExistence type="predicted"/>
<dbReference type="GO" id="GO:0004843">
    <property type="term" value="F:cysteine-type deubiquitinase activity"/>
    <property type="evidence" value="ECO:0007669"/>
    <property type="project" value="InterPro"/>
</dbReference>
<dbReference type="GO" id="GO:0016579">
    <property type="term" value="P:protein deubiquitination"/>
    <property type="evidence" value="ECO:0007669"/>
    <property type="project" value="InterPro"/>
</dbReference>
<dbReference type="Gene3D" id="3.90.70.10">
    <property type="entry name" value="Cysteine proteinases"/>
    <property type="match status" value="1"/>
</dbReference>
<protein>
    <recommendedName>
        <fullName evidence="1">Peptidase C19 ubiquitin carboxyl-terminal hydrolase domain-containing protein</fullName>
    </recommendedName>
</protein>
<gene>
    <name evidence="2" type="ORF">MKW94_028263</name>
</gene>
<evidence type="ECO:0000313" key="3">
    <source>
        <dbReference type="Proteomes" id="UP001177140"/>
    </source>
</evidence>